<dbReference type="Proteomes" id="UP001140293">
    <property type="component" value="Unassembled WGS sequence"/>
</dbReference>
<dbReference type="PIRSF" id="PIRSF036625">
    <property type="entry name" value="GAF_ANTAR"/>
    <property type="match status" value="1"/>
</dbReference>
<keyword evidence="2" id="KW-0804">Transcription</keyword>
<evidence type="ECO:0000259" key="3">
    <source>
        <dbReference type="PROSITE" id="PS50921"/>
    </source>
</evidence>
<dbReference type="InterPro" id="IPR012074">
    <property type="entry name" value="GAF_ANTAR"/>
</dbReference>
<dbReference type="InterPro" id="IPR005561">
    <property type="entry name" value="ANTAR"/>
</dbReference>
<evidence type="ECO:0000313" key="5">
    <source>
        <dbReference type="Proteomes" id="UP001140293"/>
    </source>
</evidence>
<organism evidence="4 5">
    <name type="scientific">[Mycobacterium] manitobense</name>
    <dbReference type="NCBI Taxonomy" id="190147"/>
    <lineage>
        <taxon>Bacteria</taxon>
        <taxon>Bacillati</taxon>
        <taxon>Actinomycetota</taxon>
        <taxon>Actinomycetes</taxon>
        <taxon>Mycobacteriales</taxon>
        <taxon>Mycobacteriaceae</taxon>
        <taxon>Mycolicibacterium</taxon>
    </lineage>
</organism>
<dbReference type="Gene3D" id="1.10.10.10">
    <property type="entry name" value="Winged helix-like DNA-binding domain superfamily/Winged helix DNA-binding domain"/>
    <property type="match status" value="1"/>
</dbReference>
<protein>
    <submittedName>
        <fullName evidence="4">ANTAR domain-containing protein</fullName>
    </submittedName>
</protein>
<feature type="domain" description="ANTAR" evidence="3">
    <location>
        <begin position="170"/>
        <end position="231"/>
    </location>
</feature>
<dbReference type="Pfam" id="PF13185">
    <property type="entry name" value="GAF_2"/>
    <property type="match status" value="1"/>
</dbReference>
<dbReference type="SMART" id="SM01012">
    <property type="entry name" value="ANTAR"/>
    <property type="match status" value="1"/>
</dbReference>
<reference evidence="4" key="1">
    <citation type="submission" date="2020-07" db="EMBL/GenBank/DDBJ databases">
        <authorList>
            <person name="Pettersson B.M.F."/>
            <person name="Behra P.R.K."/>
            <person name="Ramesh M."/>
            <person name="Das S."/>
            <person name="Dasgupta S."/>
            <person name="Kirsebom L.A."/>
        </authorList>
    </citation>
    <scope>NUCLEOTIDE SEQUENCE</scope>
    <source>
        <strain evidence="4">DSM 44615</strain>
    </source>
</reference>
<proteinExistence type="predicted"/>
<reference evidence="4" key="2">
    <citation type="journal article" date="2022" name="BMC Genomics">
        <title>Comparative genome analysis of mycobacteria focusing on tRNA and non-coding RNA.</title>
        <authorList>
            <person name="Behra P.R.K."/>
            <person name="Pettersson B.M.F."/>
            <person name="Ramesh M."/>
            <person name="Das S."/>
            <person name="Dasgupta S."/>
            <person name="Kirsebom L.A."/>
        </authorList>
    </citation>
    <scope>NUCLEOTIDE SEQUENCE</scope>
    <source>
        <strain evidence="4">DSM 44615</strain>
    </source>
</reference>
<dbReference type="InterPro" id="IPR036388">
    <property type="entry name" value="WH-like_DNA-bd_sf"/>
</dbReference>
<dbReference type="Pfam" id="PF03861">
    <property type="entry name" value="ANTAR"/>
    <property type="match status" value="1"/>
</dbReference>
<evidence type="ECO:0000256" key="2">
    <source>
        <dbReference type="ARBA" id="ARBA00023163"/>
    </source>
</evidence>
<name>A0A9X2YKT7_9MYCO</name>
<dbReference type="Gene3D" id="3.30.450.40">
    <property type="match status" value="1"/>
</dbReference>
<dbReference type="GO" id="GO:0003723">
    <property type="term" value="F:RNA binding"/>
    <property type="evidence" value="ECO:0007669"/>
    <property type="project" value="InterPro"/>
</dbReference>
<accession>A0A9X2YKT7</accession>
<dbReference type="InterPro" id="IPR003018">
    <property type="entry name" value="GAF"/>
</dbReference>
<evidence type="ECO:0000313" key="4">
    <source>
        <dbReference type="EMBL" id="MCV7169270.1"/>
    </source>
</evidence>
<comment type="caution">
    <text evidence="4">The sequence shown here is derived from an EMBL/GenBank/DDBJ whole genome shotgun (WGS) entry which is preliminary data.</text>
</comment>
<dbReference type="PROSITE" id="PS50921">
    <property type="entry name" value="ANTAR"/>
    <property type="match status" value="1"/>
</dbReference>
<keyword evidence="1" id="KW-0805">Transcription regulation</keyword>
<sequence length="242" mass="25714">MSPGGECVDGPSLERRDIGRRIDDAIALMADTGQRRANTERLGDITMLAVRLLPAVDHAGITCIGEGILIRSMAATDGHPLVLDNITRRVCEGPSLSAAYDGRPYRADDLTDDTRWPAFARQAMVSTPVRAVVAVPVCLGGEVRAALNLYADNAGGLEDGLEGTAELLARHIGLMMTGQSRRGSARRDVINQAKLLLMEKFGADVAQAYSLLVAMAKEQHDSIESVARLLVAGGPQDAGNVN</sequence>
<dbReference type="InterPro" id="IPR029016">
    <property type="entry name" value="GAF-like_dom_sf"/>
</dbReference>
<keyword evidence="5" id="KW-1185">Reference proteome</keyword>
<evidence type="ECO:0000256" key="1">
    <source>
        <dbReference type="ARBA" id="ARBA00023015"/>
    </source>
</evidence>
<dbReference type="SUPFAM" id="SSF55781">
    <property type="entry name" value="GAF domain-like"/>
    <property type="match status" value="1"/>
</dbReference>
<dbReference type="AlphaFoldDB" id="A0A9X2YKT7"/>
<gene>
    <name evidence="4" type="ORF">H7I41_04935</name>
</gene>
<dbReference type="EMBL" id="JACKSJ010000037">
    <property type="protein sequence ID" value="MCV7169270.1"/>
    <property type="molecule type" value="Genomic_DNA"/>
</dbReference>
<dbReference type="RefSeq" id="WP_264011460.1">
    <property type="nucleotide sequence ID" value="NZ_JACKSJ010000037.1"/>
</dbReference>